<dbReference type="EMBL" id="CAEZUL010000080">
    <property type="protein sequence ID" value="CAB4601750.1"/>
    <property type="molecule type" value="Genomic_DNA"/>
</dbReference>
<name>A0A6J6GNH2_9ZZZZ</name>
<dbReference type="AlphaFoldDB" id="A0A6J6GNH2"/>
<accession>A0A6J6GNH2</accession>
<organism evidence="1">
    <name type="scientific">freshwater metagenome</name>
    <dbReference type="NCBI Taxonomy" id="449393"/>
    <lineage>
        <taxon>unclassified sequences</taxon>
        <taxon>metagenomes</taxon>
        <taxon>ecological metagenomes</taxon>
    </lineage>
</organism>
<gene>
    <name evidence="1" type="ORF">UFOPK1808_00816</name>
</gene>
<protein>
    <submittedName>
        <fullName evidence="1">Unannotated protein</fullName>
    </submittedName>
</protein>
<evidence type="ECO:0000313" key="1">
    <source>
        <dbReference type="EMBL" id="CAB4601750.1"/>
    </source>
</evidence>
<proteinExistence type="predicted"/>
<reference evidence="1" key="1">
    <citation type="submission" date="2020-05" db="EMBL/GenBank/DDBJ databases">
        <authorList>
            <person name="Chiriac C."/>
            <person name="Salcher M."/>
            <person name="Ghai R."/>
            <person name="Kavagutti S V."/>
        </authorList>
    </citation>
    <scope>NUCLEOTIDE SEQUENCE</scope>
</reference>
<sequence length="67" mass="7325">MIRRFFWFLLGAVAGITGMSWLKKTMTSLADRMTPANIADAAIHSLTAVVNKVVSLIQLGIAKYRAS</sequence>